<evidence type="ECO:0000313" key="2">
    <source>
        <dbReference type="Proteomes" id="UP001295462"/>
    </source>
</evidence>
<accession>A0AAU9QW37</accession>
<gene>
    <name evidence="1" type="ORF">THF1A12_50257</name>
</gene>
<dbReference type="Proteomes" id="UP001295462">
    <property type="component" value="Unassembled WGS sequence"/>
</dbReference>
<sequence length="62" mass="7327">MAYSSRNERYPCQWVSSGLILANGHWSILCWASMFDHASNMDRCKVRKGYEIFRHVQRCKSD</sequence>
<dbReference type="AlphaFoldDB" id="A0AAU9QW37"/>
<protein>
    <submittedName>
        <fullName evidence="1">Uncharacterized protein</fullName>
    </submittedName>
</protein>
<proteinExistence type="predicted"/>
<name>A0AAU9QW37_9VIBR</name>
<organism evidence="1 2">
    <name type="scientific">Vibrio jasicida</name>
    <dbReference type="NCBI Taxonomy" id="766224"/>
    <lineage>
        <taxon>Bacteria</taxon>
        <taxon>Pseudomonadati</taxon>
        <taxon>Pseudomonadota</taxon>
        <taxon>Gammaproteobacteria</taxon>
        <taxon>Vibrionales</taxon>
        <taxon>Vibrionaceae</taxon>
        <taxon>Vibrio</taxon>
    </lineage>
</organism>
<evidence type="ECO:0000313" key="1">
    <source>
        <dbReference type="EMBL" id="CAH1601843.1"/>
    </source>
</evidence>
<reference evidence="1" key="1">
    <citation type="submission" date="2022-01" db="EMBL/GenBank/DDBJ databases">
        <authorList>
            <person name="Lagorce A."/>
        </authorList>
    </citation>
    <scope>NUCLEOTIDE SEQUENCE</scope>
    <source>
        <strain evidence="1">Th15_F1_A12</strain>
    </source>
</reference>
<comment type="caution">
    <text evidence="1">The sequence shown here is derived from an EMBL/GenBank/DDBJ whole genome shotgun (WGS) entry which is preliminary data.</text>
</comment>
<dbReference type="EMBL" id="CAKMUD010000105">
    <property type="protein sequence ID" value="CAH1601843.1"/>
    <property type="molecule type" value="Genomic_DNA"/>
</dbReference>